<protein>
    <submittedName>
        <fullName evidence="2">GNAT family N-acetyltransferase</fullName>
    </submittedName>
</protein>
<dbReference type="AlphaFoldDB" id="A0A7Y0Q6X0"/>
<dbReference type="GO" id="GO:0016747">
    <property type="term" value="F:acyltransferase activity, transferring groups other than amino-acyl groups"/>
    <property type="evidence" value="ECO:0007669"/>
    <property type="project" value="InterPro"/>
</dbReference>
<dbReference type="Proteomes" id="UP000568664">
    <property type="component" value="Unassembled WGS sequence"/>
</dbReference>
<evidence type="ECO:0000313" key="3">
    <source>
        <dbReference type="Proteomes" id="UP000568664"/>
    </source>
</evidence>
<reference evidence="2 3" key="1">
    <citation type="submission" date="2020-04" db="EMBL/GenBank/DDBJ databases">
        <title>Thalassotalea sp. M1531, isolated from the surface of marine red alga.</title>
        <authorList>
            <person name="Pang L."/>
            <person name="Lu D.-C."/>
        </authorList>
    </citation>
    <scope>NUCLEOTIDE SEQUENCE [LARGE SCALE GENOMIC DNA]</scope>
    <source>
        <strain evidence="2 3">M1531</strain>
    </source>
</reference>
<dbReference type="EMBL" id="JABBXH010000004">
    <property type="protein sequence ID" value="NMP32434.1"/>
    <property type="molecule type" value="Genomic_DNA"/>
</dbReference>
<dbReference type="RefSeq" id="WP_169075768.1">
    <property type="nucleotide sequence ID" value="NZ_JABBXH010000004.1"/>
</dbReference>
<organism evidence="2 3">
    <name type="scientific">Thalassotalea algicola</name>
    <dbReference type="NCBI Taxonomy" id="2716224"/>
    <lineage>
        <taxon>Bacteria</taxon>
        <taxon>Pseudomonadati</taxon>
        <taxon>Pseudomonadota</taxon>
        <taxon>Gammaproteobacteria</taxon>
        <taxon>Alteromonadales</taxon>
        <taxon>Colwelliaceae</taxon>
        <taxon>Thalassotalea</taxon>
    </lineage>
</organism>
<dbReference type="Gene3D" id="3.40.630.30">
    <property type="match status" value="1"/>
</dbReference>
<keyword evidence="2" id="KW-0808">Transferase</keyword>
<gene>
    <name evidence="2" type="ORF">HII17_12755</name>
</gene>
<keyword evidence="3" id="KW-1185">Reference proteome</keyword>
<dbReference type="Pfam" id="PF00583">
    <property type="entry name" value="Acetyltransf_1"/>
    <property type="match status" value="1"/>
</dbReference>
<comment type="caution">
    <text evidence="2">The sequence shown here is derived from an EMBL/GenBank/DDBJ whole genome shotgun (WGS) entry which is preliminary data.</text>
</comment>
<accession>A0A7Y0Q6X0</accession>
<dbReference type="CDD" id="cd04301">
    <property type="entry name" value="NAT_SF"/>
    <property type="match status" value="1"/>
</dbReference>
<dbReference type="SUPFAM" id="SSF55729">
    <property type="entry name" value="Acyl-CoA N-acyltransferases (Nat)"/>
    <property type="match status" value="1"/>
</dbReference>
<proteinExistence type="predicted"/>
<sequence>MNKLTFEFTTPEIKTEFEWQLSQEVNVFDGERLVAKAEFEILVLNKNRGAKESYQKLEALGACDWELPLNLFFTKQNVKANLAETLSIKTDAKKSQQHIMLEAISVHEDYRNQGVAKAILTQIAKEYSKVQSIFTLAMPMSLFVDPDVCETEQDRAYYQRLNLVEGEGECESEKDSIVSFFQHNHFNVLDIDESLLAEPLPFTLLVSSPSLLA</sequence>
<dbReference type="InterPro" id="IPR000182">
    <property type="entry name" value="GNAT_dom"/>
</dbReference>
<evidence type="ECO:0000259" key="1">
    <source>
        <dbReference type="Pfam" id="PF00583"/>
    </source>
</evidence>
<evidence type="ECO:0000313" key="2">
    <source>
        <dbReference type="EMBL" id="NMP32434.1"/>
    </source>
</evidence>
<name>A0A7Y0Q6X0_9GAMM</name>
<feature type="domain" description="N-acetyltransferase" evidence="1">
    <location>
        <begin position="82"/>
        <end position="127"/>
    </location>
</feature>
<dbReference type="InterPro" id="IPR016181">
    <property type="entry name" value="Acyl_CoA_acyltransferase"/>
</dbReference>